<evidence type="ECO:0000313" key="2">
    <source>
        <dbReference type="Proteomes" id="UP001529235"/>
    </source>
</evidence>
<dbReference type="AlphaFoldDB" id="A0ABD4Z4D1"/>
<evidence type="ECO:0000313" key="1">
    <source>
        <dbReference type="EMBL" id="MDK6028177.1"/>
    </source>
</evidence>
<dbReference type="RefSeq" id="WP_285273149.1">
    <property type="nucleotide sequence ID" value="NZ_JASNVW010000001.1"/>
</dbReference>
<protein>
    <recommendedName>
        <fullName evidence="3">AbrB/MazE/SpoVT family DNA-binding domain-containing protein</fullName>
    </recommendedName>
</protein>
<dbReference type="EMBL" id="JASNVW010000001">
    <property type="protein sequence ID" value="MDK6028177.1"/>
    <property type="molecule type" value="Genomic_DNA"/>
</dbReference>
<gene>
    <name evidence="1" type="ORF">QPL79_02205</name>
</gene>
<name>A0ABD4Z4D1_9CREN</name>
<dbReference type="Proteomes" id="UP001529235">
    <property type="component" value="Unassembled WGS sequence"/>
</dbReference>
<accession>A0ABD4Z4D1</accession>
<organism evidence="1 2">
    <name type="scientific">Ignisphaera cupida</name>
    <dbReference type="NCBI Taxonomy" id="3050454"/>
    <lineage>
        <taxon>Archaea</taxon>
        <taxon>Thermoproteota</taxon>
        <taxon>Thermoprotei</taxon>
        <taxon>Desulfurococcales</taxon>
        <taxon>Desulfurococcaceae</taxon>
        <taxon>Ignisphaera</taxon>
    </lineage>
</organism>
<keyword evidence="2" id="KW-1185">Reference proteome</keyword>
<evidence type="ECO:0008006" key="3">
    <source>
        <dbReference type="Google" id="ProtNLM"/>
    </source>
</evidence>
<comment type="caution">
    <text evidence="1">The sequence shown here is derived from an EMBL/GenBank/DDBJ whole genome shotgun (WGS) entry which is preliminary data.</text>
</comment>
<sequence>MSTAVRLKLRIRIGNKAIETIALLNSGFEAPTPQLLIPISIAKALGLWPPEDAIEVTLETAGGPLKAWFYPRKSFCQGCG</sequence>
<proteinExistence type="predicted"/>
<reference evidence="1 2" key="1">
    <citation type="submission" date="2023-05" db="EMBL/GenBank/DDBJ databases">
        <title>A new hyperthermophilic archaea 'Ignisphaera cupida' sp. nov. and description of the family 'Ignisphaeraceae' fam. nov.</title>
        <authorList>
            <person name="Podosokorskaya O.A."/>
            <person name="Elcheninov A.G."/>
            <person name="Klukina A."/>
            <person name="Merkel A.Y."/>
        </authorList>
    </citation>
    <scope>NUCLEOTIDE SEQUENCE [LARGE SCALE GENOMIC DNA]</scope>
    <source>
        <strain evidence="1 2">4213-co</strain>
    </source>
</reference>